<feature type="disulfide bond" evidence="1">
    <location>
        <begin position="231"/>
        <end position="246"/>
    </location>
</feature>
<dbReference type="SUPFAM" id="SSF57586">
    <property type="entry name" value="TNF receptor-like"/>
    <property type="match status" value="2"/>
</dbReference>
<keyword evidence="4" id="KW-1185">Reference proteome</keyword>
<evidence type="ECO:0000259" key="3">
    <source>
        <dbReference type="PROSITE" id="PS50050"/>
    </source>
</evidence>
<feature type="domain" description="TNFR-Cys" evidence="3">
    <location>
        <begin position="145"/>
        <end position="189"/>
    </location>
</feature>
<feature type="transmembrane region" description="Helical" evidence="2">
    <location>
        <begin position="29"/>
        <end position="46"/>
    </location>
</feature>
<dbReference type="WBParaSite" id="TREG1_52560.1">
    <property type="protein sequence ID" value="TREG1_52560.1"/>
    <property type="gene ID" value="TREG1_52560"/>
</dbReference>
<dbReference type="PROSITE" id="PS50050">
    <property type="entry name" value="TNFR_NGFR_2"/>
    <property type="match status" value="4"/>
</dbReference>
<feature type="disulfide bond" evidence="1">
    <location>
        <begin position="125"/>
        <end position="143"/>
    </location>
</feature>
<dbReference type="InterPro" id="IPR052302">
    <property type="entry name" value="Neurotrophin_rcpt-DD"/>
</dbReference>
<feature type="disulfide bond" evidence="1">
    <location>
        <begin position="207"/>
        <end position="220"/>
    </location>
</feature>
<dbReference type="InterPro" id="IPR001368">
    <property type="entry name" value="TNFR/NGFR_Cys_rich_reg"/>
</dbReference>
<dbReference type="GO" id="GO:0015026">
    <property type="term" value="F:coreceptor activity"/>
    <property type="evidence" value="ECO:0007669"/>
    <property type="project" value="TreeGrafter"/>
</dbReference>
<sequence length="297" mass="33336">MSSNYHKSIHHSLKHTIHCIHRTELLMKLLYFIVLWNSVIAGPMLFHSDTLENKDSLPGNPVLTQTTDVNNVKNSSESTIQTETVTPVTIEETGAIVEIQNETCDDPFEEFVSPVRGTPRCCRKCDVGNGMLRLCSNTENTQCRPCKSGFEFSSVRSATKKCMQCRRCEELHPLAKTRTECTPTTDTICQCEKPFYMSEKEQTCKPCTACKPGEGIVKQCDWNSDTQCQSCPAGFWSAQTVDNVKCIPCQICEKNQILVRECSPTTDTLCCPVNNPNCTHEYALPLGKLKTPFCQKE</sequence>
<dbReference type="Pfam" id="PF00020">
    <property type="entry name" value="TNFR_c6"/>
    <property type="match status" value="3"/>
</dbReference>
<evidence type="ECO:0000313" key="5">
    <source>
        <dbReference type="WBParaSite" id="TREG1_52560.1"/>
    </source>
</evidence>
<evidence type="ECO:0000256" key="2">
    <source>
        <dbReference type="SAM" id="Phobius"/>
    </source>
</evidence>
<reference evidence="5" key="2">
    <citation type="submission" date="2023-11" db="UniProtKB">
        <authorList>
            <consortium name="WormBaseParasite"/>
        </authorList>
    </citation>
    <scope>IDENTIFICATION</scope>
</reference>
<dbReference type="AlphaFoldDB" id="A0AA85JUY1"/>
<organism evidence="4 5">
    <name type="scientific">Trichobilharzia regenti</name>
    <name type="common">Nasal bird schistosome</name>
    <dbReference type="NCBI Taxonomy" id="157069"/>
    <lineage>
        <taxon>Eukaryota</taxon>
        <taxon>Metazoa</taxon>
        <taxon>Spiralia</taxon>
        <taxon>Lophotrochozoa</taxon>
        <taxon>Platyhelminthes</taxon>
        <taxon>Trematoda</taxon>
        <taxon>Digenea</taxon>
        <taxon>Strigeidida</taxon>
        <taxon>Schistosomatoidea</taxon>
        <taxon>Schistosomatidae</taxon>
        <taxon>Trichobilharzia</taxon>
    </lineage>
</organism>
<proteinExistence type="predicted"/>
<comment type="caution">
    <text evidence="1">Lacks conserved residue(s) required for the propagation of feature annotation.</text>
</comment>
<keyword evidence="2" id="KW-0472">Membrane</keyword>
<feature type="disulfide bond" evidence="1">
    <location>
        <begin position="252"/>
        <end position="270"/>
    </location>
</feature>
<dbReference type="GO" id="GO:0048406">
    <property type="term" value="F:nerve growth factor binding"/>
    <property type="evidence" value="ECO:0007669"/>
    <property type="project" value="TreeGrafter"/>
</dbReference>
<dbReference type="Gene3D" id="2.10.50.10">
    <property type="entry name" value="Tumor Necrosis Factor Receptor, subunit A, domain 2"/>
    <property type="match status" value="2"/>
</dbReference>
<name>A0AA85JUY1_TRIRE</name>
<evidence type="ECO:0000313" key="4">
    <source>
        <dbReference type="Proteomes" id="UP000050795"/>
    </source>
</evidence>
<dbReference type="GO" id="GO:0009986">
    <property type="term" value="C:cell surface"/>
    <property type="evidence" value="ECO:0007669"/>
    <property type="project" value="TreeGrafter"/>
</dbReference>
<feature type="repeat" description="TNFR-Cys" evidence="1">
    <location>
        <begin position="103"/>
        <end position="143"/>
    </location>
</feature>
<dbReference type="SMART" id="SM00208">
    <property type="entry name" value="TNFR"/>
    <property type="match status" value="4"/>
</dbReference>
<dbReference type="PANTHER" id="PTHR46605">
    <property type="entry name" value="TUMOR NECROSIS FACTOR RECEPTOR"/>
    <property type="match status" value="1"/>
</dbReference>
<protein>
    <recommendedName>
        <fullName evidence="3">TNFR-Cys domain-containing protein</fullName>
    </recommendedName>
</protein>
<feature type="domain" description="TNFR-Cys" evidence="3">
    <location>
        <begin position="230"/>
        <end position="270"/>
    </location>
</feature>
<feature type="repeat" description="TNFR-Cys" evidence="1">
    <location>
        <begin position="145"/>
        <end position="189"/>
    </location>
</feature>
<reference evidence="4" key="1">
    <citation type="submission" date="2022-06" db="EMBL/GenBank/DDBJ databases">
        <authorList>
            <person name="Berger JAMES D."/>
            <person name="Berger JAMES D."/>
        </authorList>
    </citation>
    <scope>NUCLEOTIDE SEQUENCE [LARGE SCALE GENOMIC DNA]</scope>
</reference>
<dbReference type="Proteomes" id="UP000050795">
    <property type="component" value="Unassembled WGS sequence"/>
</dbReference>
<feature type="domain" description="TNFR-Cys" evidence="3">
    <location>
        <begin position="103"/>
        <end position="143"/>
    </location>
</feature>
<keyword evidence="1" id="KW-1015">Disulfide bond</keyword>
<feature type="domain" description="TNFR-Cys" evidence="3">
    <location>
        <begin position="190"/>
        <end position="228"/>
    </location>
</feature>
<feature type="repeat" description="TNFR-Cys" evidence="1">
    <location>
        <begin position="230"/>
        <end position="270"/>
    </location>
</feature>
<keyword evidence="2" id="KW-0812">Transmembrane</keyword>
<feature type="disulfide bond" evidence="1">
    <location>
        <begin position="249"/>
        <end position="262"/>
    </location>
</feature>
<evidence type="ECO:0000256" key="1">
    <source>
        <dbReference type="PROSITE-ProRule" id="PRU00206"/>
    </source>
</evidence>
<dbReference type="GO" id="GO:0005886">
    <property type="term" value="C:plasma membrane"/>
    <property type="evidence" value="ECO:0007669"/>
    <property type="project" value="TreeGrafter"/>
</dbReference>
<accession>A0AA85JUY1</accession>
<dbReference type="GO" id="GO:0005035">
    <property type="term" value="F:death receptor activity"/>
    <property type="evidence" value="ECO:0007669"/>
    <property type="project" value="TreeGrafter"/>
</dbReference>
<keyword evidence="2" id="KW-1133">Transmembrane helix</keyword>
<dbReference type="PANTHER" id="PTHR46605:SF1">
    <property type="entry name" value="DEATH DOMAIN-CONTAINING MEMBRANE PROTEIN NRADD"/>
    <property type="match status" value="1"/>
</dbReference>
<dbReference type="GO" id="GO:0007266">
    <property type="term" value="P:Rho protein signal transduction"/>
    <property type="evidence" value="ECO:0007669"/>
    <property type="project" value="TreeGrafter"/>
</dbReference>
<feature type="repeat" description="TNFR-Cys" evidence="1">
    <location>
        <begin position="190"/>
        <end position="228"/>
    </location>
</feature>
<feature type="disulfide bond" evidence="1">
    <location>
        <begin position="210"/>
        <end position="228"/>
    </location>
</feature>
<feature type="disulfide bond" evidence="1">
    <location>
        <begin position="122"/>
        <end position="135"/>
    </location>
</feature>
<dbReference type="PROSITE" id="PS00652">
    <property type="entry name" value="TNFR_NGFR_1"/>
    <property type="match status" value="1"/>
</dbReference>